<keyword evidence="6 12" id="KW-0378">Hydrolase</keyword>
<dbReference type="SMART" id="SM00020">
    <property type="entry name" value="Tryp_SPc"/>
    <property type="match status" value="2"/>
</dbReference>
<evidence type="ECO:0000256" key="11">
    <source>
        <dbReference type="ARBA" id="ARBA00078125"/>
    </source>
</evidence>
<dbReference type="InterPro" id="IPR043504">
    <property type="entry name" value="Peptidase_S1_PA_chymotrypsin"/>
</dbReference>
<evidence type="ECO:0000256" key="14">
    <source>
        <dbReference type="SAM" id="SignalP"/>
    </source>
</evidence>
<dbReference type="GeneTree" id="ENSGT00940000162122"/>
<feature type="chain" id="PRO_5002344216" description="Serine protease 53" evidence="14">
    <location>
        <begin position="24"/>
        <end position="553"/>
    </location>
</feature>
<accession>A0A0D9R0A9</accession>
<dbReference type="FunFam" id="2.40.10.10:FF:000079">
    <property type="entry name" value="Serine protease 53"/>
    <property type="match status" value="1"/>
</dbReference>
<feature type="domain" description="Peptidase S1" evidence="15">
    <location>
        <begin position="294"/>
        <end position="526"/>
    </location>
</feature>
<feature type="signal peptide" evidence="14">
    <location>
        <begin position="1"/>
        <end position="23"/>
    </location>
</feature>
<keyword evidence="8" id="KW-1015">Disulfide bond</keyword>
<dbReference type="eggNOG" id="KOG3627">
    <property type="taxonomic scope" value="Eukaryota"/>
</dbReference>
<dbReference type="EMBL" id="AQIB01118769">
    <property type="status" value="NOT_ANNOTATED_CDS"/>
    <property type="molecule type" value="Genomic_DNA"/>
</dbReference>
<name>A0A0D9R0A9_CHLSB</name>
<dbReference type="InterPro" id="IPR033116">
    <property type="entry name" value="TRYPSIN_SER"/>
</dbReference>
<dbReference type="STRING" id="60711.ENSCSAP00000002048"/>
<evidence type="ECO:0000256" key="3">
    <source>
        <dbReference type="ARBA" id="ARBA00022670"/>
    </source>
</evidence>
<feature type="region of interest" description="Disordered" evidence="13">
    <location>
        <begin position="27"/>
        <end position="46"/>
    </location>
</feature>
<evidence type="ECO:0000256" key="4">
    <source>
        <dbReference type="ARBA" id="ARBA00022729"/>
    </source>
</evidence>
<comment type="subcellular location">
    <subcellularLocation>
        <location evidence="1">Secreted</location>
    </subcellularLocation>
</comment>
<dbReference type="Gene3D" id="2.40.10.10">
    <property type="entry name" value="Trypsin-like serine proteases"/>
    <property type="match status" value="2"/>
</dbReference>
<reference evidence="16" key="2">
    <citation type="submission" date="2025-08" db="UniProtKB">
        <authorList>
            <consortium name="Ensembl"/>
        </authorList>
    </citation>
    <scope>IDENTIFICATION</scope>
</reference>
<dbReference type="RefSeq" id="XP_007988716.1">
    <property type="nucleotide sequence ID" value="XM_007990525.3"/>
</dbReference>
<dbReference type="PRINTS" id="PR00722">
    <property type="entry name" value="CHYMOTRYPSIN"/>
</dbReference>
<dbReference type="GO" id="GO:0006508">
    <property type="term" value="P:proteolysis"/>
    <property type="evidence" value="ECO:0007669"/>
    <property type="project" value="UniProtKB-KW"/>
</dbReference>
<dbReference type="PANTHER" id="PTHR24253">
    <property type="entry name" value="TRANSMEMBRANE PROTEASE SERINE"/>
    <property type="match status" value="1"/>
</dbReference>
<dbReference type="CTD" id="339105"/>
<keyword evidence="4 14" id="KW-0732">Signal</keyword>
<dbReference type="PROSITE" id="PS00135">
    <property type="entry name" value="TRYPSIN_SER"/>
    <property type="match status" value="1"/>
</dbReference>
<evidence type="ECO:0000313" key="17">
    <source>
        <dbReference type="Proteomes" id="UP000029965"/>
    </source>
</evidence>
<dbReference type="SUPFAM" id="SSF50494">
    <property type="entry name" value="Trypsin-like serine proteases"/>
    <property type="match status" value="2"/>
</dbReference>
<dbReference type="Proteomes" id="UP000029965">
    <property type="component" value="Chromosome 5"/>
</dbReference>
<evidence type="ECO:0000256" key="6">
    <source>
        <dbReference type="ARBA" id="ARBA00022801"/>
    </source>
</evidence>
<evidence type="ECO:0000256" key="9">
    <source>
        <dbReference type="ARBA" id="ARBA00057108"/>
    </source>
</evidence>
<organism evidence="16 17">
    <name type="scientific">Chlorocebus sabaeus</name>
    <name type="common">Green monkey</name>
    <name type="synonym">Simia sabaea</name>
    <dbReference type="NCBI Taxonomy" id="60711"/>
    <lineage>
        <taxon>Eukaryota</taxon>
        <taxon>Metazoa</taxon>
        <taxon>Chordata</taxon>
        <taxon>Craniata</taxon>
        <taxon>Vertebrata</taxon>
        <taxon>Euteleostomi</taxon>
        <taxon>Mammalia</taxon>
        <taxon>Eutheria</taxon>
        <taxon>Euarchontoglires</taxon>
        <taxon>Primates</taxon>
        <taxon>Haplorrhini</taxon>
        <taxon>Catarrhini</taxon>
        <taxon>Cercopithecidae</taxon>
        <taxon>Cercopithecinae</taxon>
        <taxon>Chlorocebus</taxon>
    </lineage>
</organism>
<dbReference type="PROSITE" id="PS50240">
    <property type="entry name" value="TRYPSIN_DOM"/>
    <property type="match status" value="2"/>
</dbReference>
<feature type="domain" description="Peptidase S1" evidence="15">
    <location>
        <begin position="17"/>
        <end position="273"/>
    </location>
</feature>
<protein>
    <recommendedName>
        <fullName evidence="10">Serine protease 53</fullName>
    </recommendedName>
    <alternativeName>
        <fullName evidence="11">Polyserine protease 3</fullName>
    </alternativeName>
</protein>
<dbReference type="OMA" id="SYMCTGC"/>
<dbReference type="BioGRID-ORCS" id="103231227">
    <property type="hits" value="0 hits in 9 CRISPR screens"/>
</dbReference>
<evidence type="ECO:0000256" key="12">
    <source>
        <dbReference type="RuleBase" id="RU363034"/>
    </source>
</evidence>
<evidence type="ECO:0000256" key="10">
    <source>
        <dbReference type="ARBA" id="ARBA00073727"/>
    </source>
</evidence>
<dbReference type="CDD" id="cd00190">
    <property type="entry name" value="Tryp_SPc"/>
    <property type="match status" value="2"/>
</dbReference>
<keyword evidence="7 12" id="KW-0720">Serine protease</keyword>
<proteinExistence type="predicted"/>
<dbReference type="GO" id="GO:0004252">
    <property type="term" value="F:serine-type endopeptidase activity"/>
    <property type="evidence" value="ECO:0007669"/>
    <property type="project" value="InterPro"/>
</dbReference>
<evidence type="ECO:0000256" key="7">
    <source>
        <dbReference type="ARBA" id="ARBA00022825"/>
    </source>
</evidence>
<evidence type="ECO:0000259" key="15">
    <source>
        <dbReference type="PROSITE" id="PS50240"/>
    </source>
</evidence>
<dbReference type="InterPro" id="IPR001314">
    <property type="entry name" value="Peptidase_S1A"/>
</dbReference>
<sequence>MKWSWGPVLLFAGATVLMEGLQAAQRACGQRGPGPPKPQEGNTVPGEWPWQASVRRQGAHICSGSLVADTWVLTAAHCFEKAAAIELNSWSVVLGSLQREGLSPGAEEVGVAALQLPRAYNHYSQGSDLALLQLTHPVTHTPLCLPQPAHRFPFGASCWATGWDQDTGDAPETLRNLRLRLISRPTCNCIYNQLHQRHLSNPARPGMLCGGPQPGVQGPCQGDSGGPVLCLEPDGHWVQAGIISFASSCAQEDAPVLLTNIAAHSSWLQARVQGAAFLAQSPETPEMSDEDSCVACGSLRTAGPQAGAPSPWPWDARLMHQGQLACGGALVSEEAVLTAAHCFIGRQAPEEWSVGLGTRPEEWGLKQLILHGAYTHPEGGYDVALLLLAQPVTLGASLRPLCLPYADHHLPDGERGWVLGRARPGAGISSPQTVPVTLLGPRACSRLHTAPGADGSTILPGMVCTSAVGELPSCEGLSGAPLVHEVRGTWFLAGLHSFGDACQGPARPAVFTALPAYEDWVSSLDWQVYFAEEPEPEAEPGSCLANMSQPASC</sequence>
<dbReference type="PANTHER" id="PTHR24253:SF58">
    <property type="entry name" value="SERINE PROTEASE 33"/>
    <property type="match status" value="1"/>
</dbReference>
<evidence type="ECO:0000256" key="13">
    <source>
        <dbReference type="SAM" id="MobiDB-lite"/>
    </source>
</evidence>
<keyword evidence="5" id="KW-0677">Repeat</keyword>
<dbReference type="Bgee" id="ENSCSAG00000005738">
    <property type="expression patterns" value="Expressed in pituitary gland and 4 other cell types or tissues"/>
</dbReference>
<evidence type="ECO:0000256" key="5">
    <source>
        <dbReference type="ARBA" id="ARBA00022737"/>
    </source>
</evidence>
<keyword evidence="3 12" id="KW-0645">Protease</keyword>
<evidence type="ECO:0000256" key="1">
    <source>
        <dbReference type="ARBA" id="ARBA00004613"/>
    </source>
</evidence>
<dbReference type="InterPro" id="IPR018114">
    <property type="entry name" value="TRYPSIN_HIS"/>
</dbReference>
<evidence type="ECO:0000256" key="8">
    <source>
        <dbReference type="ARBA" id="ARBA00023157"/>
    </source>
</evidence>
<dbReference type="PROSITE" id="PS00134">
    <property type="entry name" value="TRYPSIN_HIS"/>
    <property type="match status" value="2"/>
</dbReference>
<dbReference type="Ensembl" id="ENSCSAT00000003774.1">
    <property type="protein sequence ID" value="ENSCSAP00000002048.1"/>
    <property type="gene ID" value="ENSCSAG00000005738.1"/>
</dbReference>
<gene>
    <name evidence="16" type="primary">PRSS53</name>
</gene>
<dbReference type="InterPro" id="IPR009003">
    <property type="entry name" value="Peptidase_S1_PA"/>
</dbReference>
<comment type="function">
    <text evidence="9">In vitro can degrade the fibrinogen alpha chain of as well as pro-urokinase-type plasminogen activator.</text>
</comment>
<keyword evidence="17" id="KW-1185">Reference proteome</keyword>
<evidence type="ECO:0000256" key="2">
    <source>
        <dbReference type="ARBA" id="ARBA00022525"/>
    </source>
</evidence>
<evidence type="ECO:0000313" key="16">
    <source>
        <dbReference type="Ensembl" id="ENSCSAP00000002048.1"/>
    </source>
</evidence>
<dbReference type="InterPro" id="IPR001254">
    <property type="entry name" value="Trypsin_dom"/>
</dbReference>
<keyword evidence="2" id="KW-0964">Secreted</keyword>
<dbReference type="FunFam" id="2.40.10.10:FF:000024">
    <property type="entry name" value="Serine protease 53"/>
    <property type="match status" value="1"/>
</dbReference>
<dbReference type="GO" id="GO:0005576">
    <property type="term" value="C:extracellular region"/>
    <property type="evidence" value="ECO:0007669"/>
    <property type="project" value="UniProtKB-SubCell"/>
</dbReference>
<dbReference type="AlphaFoldDB" id="A0A0D9R0A9"/>
<dbReference type="GeneID" id="103231227"/>
<reference evidence="16 17" key="1">
    <citation type="submission" date="2014-03" db="EMBL/GenBank/DDBJ databases">
        <authorList>
            <person name="Warren W."/>
            <person name="Wilson R.K."/>
        </authorList>
    </citation>
    <scope>NUCLEOTIDE SEQUENCE</scope>
</reference>
<reference evidence="16" key="3">
    <citation type="submission" date="2025-09" db="UniProtKB">
        <authorList>
            <consortium name="Ensembl"/>
        </authorList>
    </citation>
    <scope>IDENTIFICATION</scope>
</reference>
<dbReference type="Pfam" id="PF00089">
    <property type="entry name" value="Trypsin"/>
    <property type="match status" value="2"/>
</dbReference>